<reference evidence="2 3" key="1">
    <citation type="submission" date="2017-04" db="EMBL/GenBank/DDBJ databases">
        <authorList>
            <person name="Afonso C.L."/>
            <person name="Miller P.J."/>
            <person name="Scott M.A."/>
            <person name="Spackman E."/>
            <person name="Goraichik I."/>
            <person name="Dimitrov K.M."/>
            <person name="Suarez D.L."/>
            <person name="Swayne D.E."/>
        </authorList>
    </citation>
    <scope>NUCLEOTIDE SEQUENCE [LARGE SCALE GENOMIC DNA]</scope>
    <source>
        <strain evidence="2 3">VK13</strain>
    </source>
</reference>
<dbReference type="OrthoDB" id="8872210at2"/>
<dbReference type="InterPro" id="IPR000120">
    <property type="entry name" value="Amidase"/>
</dbReference>
<protein>
    <submittedName>
        <fullName evidence="2">Aspartyl-tRNA(Asn)/glutamyl-tRNA(Gln) amidotransferase subunit A</fullName>
    </submittedName>
</protein>
<dbReference type="STRING" id="1938817.SAMN06296008_10942"/>
<feature type="domain" description="Amidase" evidence="1">
    <location>
        <begin position="53"/>
        <end position="412"/>
    </location>
</feature>
<keyword evidence="2" id="KW-0808">Transferase</keyword>
<dbReference type="PANTHER" id="PTHR11895">
    <property type="entry name" value="TRANSAMIDASE"/>
    <property type="match status" value="1"/>
</dbReference>
<dbReference type="Pfam" id="PF01425">
    <property type="entry name" value="Amidase"/>
    <property type="match status" value="1"/>
</dbReference>
<dbReference type="GO" id="GO:0016740">
    <property type="term" value="F:transferase activity"/>
    <property type="evidence" value="ECO:0007669"/>
    <property type="project" value="UniProtKB-KW"/>
</dbReference>
<evidence type="ECO:0000259" key="1">
    <source>
        <dbReference type="Pfam" id="PF01425"/>
    </source>
</evidence>
<name>A0A1W2AKQ8_9BURK</name>
<evidence type="ECO:0000313" key="2">
    <source>
        <dbReference type="EMBL" id="SMC61285.1"/>
    </source>
</evidence>
<dbReference type="RefSeq" id="WP_084283834.1">
    <property type="nucleotide sequence ID" value="NZ_FWXJ01000009.1"/>
</dbReference>
<accession>A0A1W2AKQ8</accession>
<dbReference type="InterPro" id="IPR036928">
    <property type="entry name" value="AS_sf"/>
</dbReference>
<dbReference type="InterPro" id="IPR023631">
    <property type="entry name" value="Amidase_dom"/>
</dbReference>
<dbReference type="AlphaFoldDB" id="A0A1W2AKQ8"/>
<evidence type="ECO:0000313" key="3">
    <source>
        <dbReference type="Proteomes" id="UP000192708"/>
    </source>
</evidence>
<dbReference type="Gene3D" id="3.90.1300.10">
    <property type="entry name" value="Amidase signature (AS) domain"/>
    <property type="match status" value="1"/>
</dbReference>
<dbReference type="SUPFAM" id="SSF75304">
    <property type="entry name" value="Amidase signature (AS) enzymes"/>
    <property type="match status" value="1"/>
</dbReference>
<gene>
    <name evidence="2" type="ORF">SAMN06296008_10942</name>
</gene>
<dbReference type="EMBL" id="FWXJ01000009">
    <property type="protein sequence ID" value="SMC61285.1"/>
    <property type="molecule type" value="Genomic_DNA"/>
</dbReference>
<dbReference type="PANTHER" id="PTHR11895:SF176">
    <property type="entry name" value="AMIDASE AMID-RELATED"/>
    <property type="match status" value="1"/>
</dbReference>
<dbReference type="Proteomes" id="UP000192708">
    <property type="component" value="Unassembled WGS sequence"/>
</dbReference>
<organism evidence="2 3">
    <name type="scientific">Polynucleobacter kasalickyi</name>
    <dbReference type="NCBI Taxonomy" id="1938817"/>
    <lineage>
        <taxon>Bacteria</taxon>
        <taxon>Pseudomonadati</taxon>
        <taxon>Pseudomonadota</taxon>
        <taxon>Betaproteobacteria</taxon>
        <taxon>Burkholderiales</taxon>
        <taxon>Burkholderiaceae</taxon>
        <taxon>Polynucleobacter</taxon>
    </lineage>
</organism>
<proteinExistence type="predicted"/>
<keyword evidence="3" id="KW-1185">Reference proteome</keyword>
<sequence length="424" mass="45401">MLTKHPSIAQMLCQQEQEKISAEEAVHQQAIAANVINQTFHCLSGFTQASIPKPGPLAGIGLIHKDIFDLNHLAPGFGLTPPIPAEETKNAPVIQQLEDAGAVTIATAVMVPYACGASAQNANFPRCINPLHPDYVVGGSSSGSAVAVASGMTPISLGTDTTGSVRIPAATCGILGLKTSAGLISSTGVNKLSPSLDTVGLLAYHLEDIKLLLNIIAELPLISTEESPVAPRIGLWLPALIDEMVSTALLDVLGSTVEMQKIEMPEFAHLKVLTDQIMSYEANQLYAGELDQASCTRTLKTVCKQGKLISQAEYAVMLSDRSNNSAAFIEKYFTDFDILLLPNFTCSLPNWSEAEIGHPDFSKEKLIGLFHLMGFINYLGLPALSIPIGKDERGRPLSIQAVGAPRTELRLLDFARKIYVPFGE</sequence>